<sequence length="90" mass="9750">MAYTAPWFGAASLRQTGTVKKLVEGKGFGFVEADEYVACFGDIFLHFSDMRHGSSAAGALQVGSRVSFQTEIDFLSGRGRARDILPVTDE</sequence>
<evidence type="ECO:0000313" key="2">
    <source>
        <dbReference type="EMBL" id="CAE7329661.1"/>
    </source>
</evidence>
<dbReference type="Pfam" id="PF00313">
    <property type="entry name" value="CSD"/>
    <property type="match status" value="1"/>
</dbReference>
<dbReference type="Gene3D" id="2.40.50.140">
    <property type="entry name" value="Nucleic acid-binding proteins"/>
    <property type="match status" value="1"/>
</dbReference>
<gene>
    <name evidence="2" type="ORF">SNEC2469_LOCUS8347</name>
</gene>
<dbReference type="GO" id="GO:0003676">
    <property type="term" value="F:nucleic acid binding"/>
    <property type="evidence" value="ECO:0007669"/>
    <property type="project" value="InterPro"/>
</dbReference>
<reference evidence="2" key="1">
    <citation type="submission" date="2021-02" db="EMBL/GenBank/DDBJ databases">
        <authorList>
            <person name="Dougan E. K."/>
            <person name="Rhodes N."/>
            <person name="Thang M."/>
            <person name="Chan C."/>
        </authorList>
    </citation>
    <scope>NUCLEOTIDE SEQUENCE</scope>
</reference>
<evidence type="ECO:0000259" key="1">
    <source>
        <dbReference type="PROSITE" id="PS51857"/>
    </source>
</evidence>
<feature type="domain" description="CSD" evidence="1">
    <location>
        <begin position="14"/>
        <end position="86"/>
    </location>
</feature>
<dbReference type="InterPro" id="IPR002059">
    <property type="entry name" value="CSP_DNA-bd"/>
</dbReference>
<dbReference type="Proteomes" id="UP000601435">
    <property type="component" value="Unassembled WGS sequence"/>
</dbReference>
<dbReference type="InterPro" id="IPR012340">
    <property type="entry name" value="NA-bd_OB-fold"/>
</dbReference>
<dbReference type="SUPFAM" id="SSF50249">
    <property type="entry name" value="Nucleic acid-binding proteins"/>
    <property type="match status" value="1"/>
</dbReference>
<comment type="caution">
    <text evidence="2">The sequence shown here is derived from an EMBL/GenBank/DDBJ whole genome shotgun (WGS) entry which is preliminary data.</text>
</comment>
<dbReference type="EMBL" id="CAJNJA010013797">
    <property type="protein sequence ID" value="CAE7329661.1"/>
    <property type="molecule type" value="Genomic_DNA"/>
</dbReference>
<proteinExistence type="predicted"/>
<organism evidence="2 3">
    <name type="scientific">Symbiodinium necroappetens</name>
    <dbReference type="NCBI Taxonomy" id="1628268"/>
    <lineage>
        <taxon>Eukaryota</taxon>
        <taxon>Sar</taxon>
        <taxon>Alveolata</taxon>
        <taxon>Dinophyceae</taxon>
        <taxon>Suessiales</taxon>
        <taxon>Symbiodiniaceae</taxon>
        <taxon>Symbiodinium</taxon>
    </lineage>
</organism>
<evidence type="ECO:0000313" key="3">
    <source>
        <dbReference type="Proteomes" id="UP000601435"/>
    </source>
</evidence>
<dbReference type="OrthoDB" id="10336754at2759"/>
<protein>
    <recommendedName>
        <fullName evidence="1">CSD domain-containing protein</fullName>
    </recommendedName>
</protein>
<keyword evidence="3" id="KW-1185">Reference proteome</keyword>
<accession>A0A812P5F5</accession>
<dbReference type="AlphaFoldDB" id="A0A812P5F5"/>
<dbReference type="PROSITE" id="PS51857">
    <property type="entry name" value="CSD_2"/>
    <property type="match status" value="1"/>
</dbReference>
<feature type="non-terminal residue" evidence="2">
    <location>
        <position position="90"/>
    </location>
</feature>
<name>A0A812P5F5_9DINO</name>